<protein>
    <recommendedName>
        <fullName evidence="3">Transposase</fullName>
    </recommendedName>
</protein>
<organism evidence="1 2">
    <name type="scientific">Streptomyces racemochromogenes</name>
    <dbReference type="NCBI Taxonomy" id="67353"/>
    <lineage>
        <taxon>Bacteria</taxon>
        <taxon>Bacillati</taxon>
        <taxon>Actinomycetota</taxon>
        <taxon>Actinomycetes</taxon>
        <taxon>Kitasatosporales</taxon>
        <taxon>Streptomycetaceae</taxon>
        <taxon>Streptomyces</taxon>
    </lineage>
</organism>
<gene>
    <name evidence="1" type="ORF">WDV06_35810</name>
</gene>
<dbReference type="EMBL" id="JBBDHD010000228">
    <property type="protein sequence ID" value="MFH7600428.1"/>
    <property type="molecule type" value="Genomic_DNA"/>
</dbReference>
<evidence type="ECO:0000313" key="2">
    <source>
        <dbReference type="Proteomes" id="UP001610631"/>
    </source>
</evidence>
<reference evidence="1 2" key="1">
    <citation type="submission" date="2024-03" db="EMBL/GenBank/DDBJ databases">
        <title>Whole genome sequencing of Streptomyces racemochromogenes, to identify antimicrobial biosynthetic gene clusters.</title>
        <authorList>
            <person name="Suryawanshi P."/>
            <person name="Krishnaraj P.U."/>
            <person name="Arun Y.P."/>
            <person name="Suryawanshi M.P."/>
            <person name="Rakshit O."/>
        </authorList>
    </citation>
    <scope>NUCLEOTIDE SEQUENCE [LARGE SCALE GENOMIC DNA]</scope>
    <source>
        <strain evidence="1 2">AUDT626</strain>
    </source>
</reference>
<sequence>MAVLVEGGYGVVRRDTSRNEHTVTMATISNDIARGLTIWMAARDCSGRPAMSVSEF</sequence>
<comment type="caution">
    <text evidence="1">The sequence shown here is derived from an EMBL/GenBank/DDBJ whole genome shotgun (WGS) entry which is preliminary data.</text>
</comment>
<proteinExistence type="predicted"/>
<accession>A0ABW7PPR9</accession>
<name>A0ABW7PPR9_9ACTN</name>
<keyword evidence="2" id="KW-1185">Reference proteome</keyword>
<evidence type="ECO:0000313" key="1">
    <source>
        <dbReference type="EMBL" id="MFH7600428.1"/>
    </source>
</evidence>
<dbReference type="Proteomes" id="UP001610631">
    <property type="component" value="Unassembled WGS sequence"/>
</dbReference>
<evidence type="ECO:0008006" key="3">
    <source>
        <dbReference type="Google" id="ProtNLM"/>
    </source>
</evidence>